<dbReference type="InterPro" id="IPR002394">
    <property type="entry name" value="Nicotinic_acetylcholine_rcpt"/>
</dbReference>
<comment type="similarity">
    <text evidence="20">Belongs to the ligand-gated ion channel (TC 1.A.9) family.</text>
</comment>
<dbReference type="SUPFAM" id="SSF57850">
    <property type="entry name" value="RING/U-box"/>
    <property type="match status" value="3"/>
</dbReference>
<dbReference type="Gene3D" id="2.70.170.10">
    <property type="entry name" value="Neurotransmitter-gated ion-channel ligand-binding domain"/>
    <property type="match status" value="1"/>
</dbReference>
<keyword evidence="5" id="KW-1003">Cell membrane</keyword>
<comment type="caution">
    <text evidence="22">The sequence shown here is derived from an EMBL/GenBank/DDBJ whole genome shotgun (WGS) entry which is preliminary data.</text>
</comment>
<evidence type="ECO:0000256" key="6">
    <source>
        <dbReference type="ARBA" id="ARBA00022679"/>
    </source>
</evidence>
<dbReference type="InterPro" id="IPR006201">
    <property type="entry name" value="Neur_channel"/>
</dbReference>
<dbReference type="PRINTS" id="PR00254">
    <property type="entry name" value="NICOTINICR"/>
</dbReference>
<keyword evidence="8" id="KW-0479">Metal-binding</keyword>
<evidence type="ECO:0000256" key="2">
    <source>
        <dbReference type="ARBA" id="ARBA00004906"/>
    </source>
</evidence>
<dbReference type="GO" id="GO:0061630">
    <property type="term" value="F:ubiquitin protein ligase activity"/>
    <property type="evidence" value="ECO:0007669"/>
    <property type="project" value="UniProtKB-EC"/>
</dbReference>
<evidence type="ECO:0000256" key="19">
    <source>
        <dbReference type="ARBA" id="ARBA00034099"/>
    </source>
</evidence>
<dbReference type="EMBL" id="CAJNOR010003698">
    <property type="protein sequence ID" value="CAF1439372.1"/>
    <property type="molecule type" value="Genomic_DNA"/>
</dbReference>
<comment type="catalytic activity">
    <reaction evidence="1">
        <text>[E2 ubiquitin-conjugating enzyme]-S-ubiquitinyl-L-cysteine + [acceptor protein]-L-lysine = [E2 ubiquitin-conjugating enzyme]-L-cysteine + [acceptor protein]-N(6)-ubiquitinyl-L-lysine.</text>
        <dbReference type="EC" id="2.3.2.31"/>
    </reaction>
</comment>
<dbReference type="PRINTS" id="PR00252">
    <property type="entry name" value="NRIONCHANNEL"/>
</dbReference>
<evidence type="ECO:0000256" key="13">
    <source>
        <dbReference type="ARBA" id="ARBA00023018"/>
    </source>
</evidence>
<evidence type="ECO:0000256" key="1">
    <source>
        <dbReference type="ARBA" id="ARBA00001798"/>
    </source>
</evidence>
<dbReference type="InterPro" id="IPR044066">
    <property type="entry name" value="TRIAD_supradom"/>
</dbReference>
<reference evidence="22" key="1">
    <citation type="submission" date="2021-02" db="EMBL/GenBank/DDBJ databases">
        <authorList>
            <person name="Nowell W R."/>
        </authorList>
    </citation>
    <scope>NUCLEOTIDE SEQUENCE</scope>
</reference>
<dbReference type="FunFam" id="2.70.170.10:FF:000013">
    <property type="entry name" value="Acetylcholine receptor subunit alpha"/>
    <property type="match status" value="1"/>
</dbReference>
<evidence type="ECO:0000259" key="21">
    <source>
        <dbReference type="PROSITE" id="PS51873"/>
    </source>
</evidence>
<evidence type="ECO:0000256" key="17">
    <source>
        <dbReference type="ARBA" id="ARBA00023286"/>
    </source>
</evidence>
<keyword evidence="12" id="KW-0862">Zinc</keyword>
<evidence type="ECO:0000256" key="11">
    <source>
        <dbReference type="ARBA" id="ARBA00022786"/>
    </source>
</evidence>
<organism evidence="22 23">
    <name type="scientific">Adineta ricciae</name>
    <name type="common">Rotifer</name>
    <dbReference type="NCBI Taxonomy" id="249248"/>
    <lineage>
        <taxon>Eukaryota</taxon>
        <taxon>Metazoa</taxon>
        <taxon>Spiralia</taxon>
        <taxon>Gnathifera</taxon>
        <taxon>Rotifera</taxon>
        <taxon>Eurotatoria</taxon>
        <taxon>Bdelloidea</taxon>
        <taxon>Adinetida</taxon>
        <taxon>Adinetidae</taxon>
        <taxon>Adineta</taxon>
    </lineage>
</organism>
<keyword evidence="7" id="KW-0812">Transmembrane</keyword>
<gene>
    <name evidence="22" type="ORF">XAT740_LOCUS36223</name>
</gene>
<evidence type="ECO:0000256" key="4">
    <source>
        <dbReference type="ARBA" id="ARBA00022448"/>
    </source>
</evidence>
<keyword evidence="4 20" id="KW-0813">Transport</keyword>
<keyword evidence="18 20" id="KW-0407">Ion channel</keyword>
<evidence type="ECO:0000256" key="16">
    <source>
        <dbReference type="ARBA" id="ARBA00023170"/>
    </source>
</evidence>
<dbReference type="InterPro" id="IPR018000">
    <property type="entry name" value="Neurotransmitter_ion_chnl_CS"/>
</dbReference>
<comment type="pathway">
    <text evidence="2">Protein modification; protein ubiquitination.</text>
</comment>
<dbReference type="InterPro" id="IPR036734">
    <property type="entry name" value="Neur_chan_lig-bd_sf"/>
</dbReference>
<keyword evidence="9" id="KW-0677">Repeat</keyword>
<dbReference type="Gene3D" id="2.20.25.20">
    <property type="match status" value="1"/>
</dbReference>
<evidence type="ECO:0000256" key="7">
    <source>
        <dbReference type="ARBA" id="ARBA00022692"/>
    </source>
</evidence>
<evidence type="ECO:0000256" key="9">
    <source>
        <dbReference type="ARBA" id="ARBA00022737"/>
    </source>
</evidence>
<keyword evidence="23" id="KW-1185">Reference proteome</keyword>
<dbReference type="GO" id="GO:0045211">
    <property type="term" value="C:postsynaptic membrane"/>
    <property type="evidence" value="ECO:0007669"/>
    <property type="project" value="InterPro"/>
</dbReference>
<keyword evidence="17" id="KW-1071">Ligand-gated ion channel</keyword>
<dbReference type="GO" id="GO:0022848">
    <property type="term" value="F:acetylcholine-gated monoatomic cation-selective channel activity"/>
    <property type="evidence" value="ECO:0007669"/>
    <property type="project" value="InterPro"/>
</dbReference>
<evidence type="ECO:0000256" key="10">
    <source>
        <dbReference type="ARBA" id="ARBA00022771"/>
    </source>
</evidence>
<evidence type="ECO:0000256" key="15">
    <source>
        <dbReference type="ARBA" id="ARBA00023136"/>
    </source>
</evidence>
<evidence type="ECO:0000256" key="3">
    <source>
        <dbReference type="ARBA" id="ARBA00012251"/>
    </source>
</evidence>
<dbReference type="InterPro" id="IPR013083">
    <property type="entry name" value="Znf_RING/FYVE/PHD"/>
</dbReference>
<dbReference type="EC" id="2.3.2.31" evidence="3"/>
<dbReference type="SUPFAM" id="SSF63712">
    <property type="entry name" value="Nicotinic receptor ligand binding domain-like"/>
    <property type="match status" value="1"/>
</dbReference>
<dbReference type="PANTHER" id="PTHR18945">
    <property type="entry name" value="NEUROTRANSMITTER GATED ION CHANNEL"/>
    <property type="match status" value="1"/>
</dbReference>
<dbReference type="Pfam" id="PF17978">
    <property type="entry name" value="zf-RING_14"/>
    <property type="match status" value="1"/>
</dbReference>
<dbReference type="Pfam" id="PF02931">
    <property type="entry name" value="Neur_chan_LBD"/>
    <property type="match status" value="1"/>
</dbReference>
<evidence type="ECO:0000256" key="12">
    <source>
        <dbReference type="ARBA" id="ARBA00022833"/>
    </source>
</evidence>
<dbReference type="GO" id="GO:0004888">
    <property type="term" value="F:transmembrane signaling receptor activity"/>
    <property type="evidence" value="ECO:0007669"/>
    <property type="project" value="InterPro"/>
</dbReference>
<protein>
    <recommendedName>
        <fullName evidence="3">RBR-type E3 ubiquitin transferase</fullName>
        <ecNumber evidence="3">2.3.2.31</ecNumber>
    </recommendedName>
</protein>
<keyword evidence="14 20" id="KW-0406">Ion transport</keyword>
<evidence type="ECO:0000256" key="5">
    <source>
        <dbReference type="ARBA" id="ARBA00022475"/>
    </source>
</evidence>
<proteinExistence type="inferred from homology"/>
<sequence>MACQISTPDNYLSSVIQENEHEHECCICLDNKDLTIVFDCHHHVCLACFKQYAITKLNSRQFKYDLDIGYSLGCPNGCANTLLRELHIFRLMDKSNYERYKAFGAEEYVLYHQGVICPMPCCGSGLILDENNLKIKCPSSIGCGKTFCRSCKALWEDETVQTCPCQTADENDRNQPVSLWSQLFGYRRSTASSVMVKKCPRCSVKTEKDGGCNAISCTRCGMTWCWISFGSDKTNKLYQYLMSNYNKNVRPVRNNSDVVTVKLGLKLIQIADVEWQDFSFIWSPEEFDGVEYIQMPSDLIWKPDLVLYNNADGDYQITTRSKAQIRYDGTVIWNPPMIYKSYCAINIAYYPFDIQNCTLKFGTWTYHGLLVNLQFLTNNESTVLERGWDLEDYVPSIEWEILSLPAIRHEIVYACCVEVYLDLTFVCIVQRKPLFYIVNLIVPCI</sequence>
<dbReference type="InterPro" id="IPR041170">
    <property type="entry name" value="Znf-RING_14"/>
</dbReference>
<keyword evidence="10" id="KW-0863">Zinc-finger</keyword>
<keyword evidence="16" id="KW-0675">Receptor</keyword>
<dbReference type="SMART" id="SM00647">
    <property type="entry name" value="IBR"/>
    <property type="match status" value="1"/>
</dbReference>
<dbReference type="InterPro" id="IPR054694">
    <property type="entry name" value="Parkin-like_IBR"/>
</dbReference>
<evidence type="ECO:0000256" key="18">
    <source>
        <dbReference type="ARBA" id="ARBA00023303"/>
    </source>
</evidence>
<keyword evidence="6" id="KW-0808">Transferase</keyword>
<feature type="non-terminal residue" evidence="22">
    <location>
        <position position="445"/>
    </location>
</feature>
<evidence type="ECO:0000256" key="14">
    <source>
        <dbReference type="ARBA" id="ARBA00023065"/>
    </source>
</evidence>
<evidence type="ECO:0000313" key="23">
    <source>
        <dbReference type="Proteomes" id="UP000663828"/>
    </source>
</evidence>
<keyword evidence="11" id="KW-0833">Ubl conjugation pathway</keyword>
<keyword evidence="13" id="KW-0770">Synapse</keyword>
<dbReference type="PROSITE" id="PS00236">
    <property type="entry name" value="NEUROTR_ION_CHANNEL"/>
    <property type="match status" value="1"/>
</dbReference>
<keyword evidence="15" id="KW-0472">Membrane</keyword>
<comment type="subcellular location">
    <subcellularLocation>
        <location evidence="19">Synaptic cell membrane</location>
        <topology evidence="19">Multi-pass membrane protein</topology>
    </subcellularLocation>
</comment>
<evidence type="ECO:0000256" key="8">
    <source>
        <dbReference type="ARBA" id="ARBA00022723"/>
    </source>
</evidence>
<dbReference type="Gene3D" id="3.30.40.10">
    <property type="entry name" value="Zinc/RING finger domain, C3HC4 (zinc finger)"/>
    <property type="match status" value="1"/>
</dbReference>
<dbReference type="InterPro" id="IPR002867">
    <property type="entry name" value="IBR_dom"/>
</dbReference>
<accession>A0A815NW38</accession>
<dbReference type="PROSITE" id="PS51873">
    <property type="entry name" value="TRIAD"/>
    <property type="match status" value="1"/>
</dbReference>
<evidence type="ECO:0000256" key="20">
    <source>
        <dbReference type="RuleBase" id="RU000687"/>
    </source>
</evidence>
<dbReference type="Pfam" id="PF22605">
    <property type="entry name" value="IBR_2"/>
    <property type="match status" value="1"/>
</dbReference>
<dbReference type="AlphaFoldDB" id="A0A815NW38"/>
<name>A0A815NW38_ADIRI</name>
<feature type="domain" description="RING-type" evidence="21">
    <location>
        <begin position="21"/>
        <end position="249"/>
    </location>
</feature>
<dbReference type="Proteomes" id="UP000663828">
    <property type="component" value="Unassembled WGS sequence"/>
</dbReference>
<evidence type="ECO:0000313" key="22">
    <source>
        <dbReference type="EMBL" id="CAF1439372.1"/>
    </source>
</evidence>
<dbReference type="GO" id="GO:0008270">
    <property type="term" value="F:zinc ion binding"/>
    <property type="evidence" value="ECO:0007669"/>
    <property type="project" value="UniProtKB-KW"/>
</dbReference>
<dbReference type="InterPro" id="IPR006202">
    <property type="entry name" value="Neur_chan_lig-bd"/>
</dbReference>